<dbReference type="Proteomes" id="UP001153365">
    <property type="component" value="Unassembled WGS sequence"/>
</dbReference>
<evidence type="ECO:0000313" key="2">
    <source>
        <dbReference type="EMBL" id="CAH7690414.1"/>
    </source>
</evidence>
<name>A0AAV0BSG5_PHAPC</name>
<dbReference type="AlphaFoldDB" id="A0AAV0BSG5"/>
<reference evidence="2" key="1">
    <citation type="submission" date="2022-06" db="EMBL/GenBank/DDBJ databases">
        <authorList>
            <consortium name="SYNGENTA / RWTH Aachen University"/>
        </authorList>
    </citation>
    <scope>NUCLEOTIDE SEQUENCE</scope>
</reference>
<accession>A0AAV0BSG5</accession>
<keyword evidence="3" id="KW-1185">Reference proteome</keyword>
<sequence length="129" mass="15093">MPESSYIQDNARSDDDHRNILVPENEYQVPTTTIPTDFVQSAHSGIQSLKGKERQYREFEESLDGDKIREKQTLLQDYEKIETDEDKILNPKVPTTSPRRSGLRYKWMLKQHPLKDFDTVGELKLVKDL</sequence>
<protein>
    <submittedName>
        <fullName evidence="2">Uncharacterized protein</fullName>
    </submittedName>
</protein>
<comment type="caution">
    <text evidence="2">The sequence shown here is derived from an EMBL/GenBank/DDBJ whole genome shotgun (WGS) entry which is preliminary data.</text>
</comment>
<feature type="region of interest" description="Disordered" evidence="1">
    <location>
        <begin position="1"/>
        <end position="20"/>
    </location>
</feature>
<gene>
    <name evidence="2" type="ORF">PPACK8108_LOCUS25760</name>
</gene>
<organism evidence="2 3">
    <name type="scientific">Phakopsora pachyrhizi</name>
    <name type="common">Asian soybean rust disease fungus</name>
    <dbReference type="NCBI Taxonomy" id="170000"/>
    <lineage>
        <taxon>Eukaryota</taxon>
        <taxon>Fungi</taxon>
        <taxon>Dikarya</taxon>
        <taxon>Basidiomycota</taxon>
        <taxon>Pucciniomycotina</taxon>
        <taxon>Pucciniomycetes</taxon>
        <taxon>Pucciniales</taxon>
        <taxon>Phakopsoraceae</taxon>
        <taxon>Phakopsora</taxon>
    </lineage>
</organism>
<evidence type="ECO:0000313" key="3">
    <source>
        <dbReference type="Proteomes" id="UP001153365"/>
    </source>
</evidence>
<dbReference type="EMBL" id="CALTRL010006294">
    <property type="protein sequence ID" value="CAH7690414.1"/>
    <property type="molecule type" value="Genomic_DNA"/>
</dbReference>
<proteinExistence type="predicted"/>
<feature type="compositionally biased region" description="Polar residues" evidence="1">
    <location>
        <begin position="1"/>
        <end position="10"/>
    </location>
</feature>
<evidence type="ECO:0000256" key="1">
    <source>
        <dbReference type="SAM" id="MobiDB-lite"/>
    </source>
</evidence>